<dbReference type="RefSeq" id="WP_054965092.1">
    <property type="nucleotide sequence ID" value="NZ_FMUN01000004.1"/>
</dbReference>
<organism evidence="2 3">
    <name type="scientific">Thiohalorhabdus denitrificans</name>
    <dbReference type="NCBI Taxonomy" id="381306"/>
    <lineage>
        <taxon>Bacteria</taxon>
        <taxon>Pseudomonadati</taxon>
        <taxon>Pseudomonadota</taxon>
        <taxon>Gammaproteobacteria</taxon>
        <taxon>Thiohalorhabdales</taxon>
        <taxon>Thiohalorhabdaceae</taxon>
        <taxon>Thiohalorhabdus</taxon>
    </lineage>
</organism>
<protein>
    <submittedName>
        <fullName evidence="2">Uncharacterized protein</fullName>
    </submittedName>
</protein>
<evidence type="ECO:0000313" key="3">
    <source>
        <dbReference type="Proteomes" id="UP000183104"/>
    </source>
</evidence>
<keyword evidence="1" id="KW-0812">Transmembrane</keyword>
<accession>A0A0P9CQG4</accession>
<dbReference type="EMBL" id="FMUN01000004">
    <property type="protein sequence ID" value="SCY29745.1"/>
    <property type="molecule type" value="Genomic_DNA"/>
</dbReference>
<name>A0A0P9CQG4_9GAMM</name>
<feature type="transmembrane region" description="Helical" evidence="1">
    <location>
        <begin position="30"/>
        <end position="49"/>
    </location>
</feature>
<keyword evidence="1" id="KW-0472">Membrane</keyword>
<sequence>MGSPWIWLVSVAFAALLARGAARRGGNPVLWGGLGFFFGPLPLPFLLLVPVRRPGRAYSADSSGGSGKTSR</sequence>
<keyword evidence="3" id="KW-1185">Reference proteome</keyword>
<evidence type="ECO:0000256" key="1">
    <source>
        <dbReference type="SAM" id="Phobius"/>
    </source>
</evidence>
<proteinExistence type="predicted"/>
<keyword evidence="1" id="KW-1133">Transmembrane helix</keyword>
<dbReference type="Proteomes" id="UP000183104">
    <property type="component" value="Unassembled WGS sequence"/>
</dbReference>
<dbReference type="AlphaFoldDB" id="A0A0P9CQG4"/>
<evidence type="ECO:0000313" key="2">
    <source>
        <dbReference type="EMBL" id="SCY29745.1"/>
    </source>
</evidence>
<gene>
    <name evidence="2" type="ORF">SAMN05661077_1752</name>
</gene>
<reference evidence="3" key="1">
    <citation type="submission" date="2016-10" db="EMBL/GenBank/DDBJ databases">
        <authorList>
            <person name="Varghese N."/>
        </authorList>
    </citation>
    <scope>NUCLEOTIDE SEQUENCE [LARGE SCALE GENOMIC DNA]</scope>
    <source>
        <strain evidence="3">HL 19</strain>
    </source>
</reference>